<reference evidence="14" key="1">
    <citation type="submission" date="2021-01" db="UniProtKB">
        <authorList>
            <consortium name="EnsemblMetazoa"/>
        </authorList>
    </citation>
    <scope>IDENTIFICATION</scope>
</reference>
<sequence>MSLGSLVTFDKLDAAAQQLIREGLQARTFSYSPYSKFAVGSALRCADGSIRTGCNVENASFSASICAERCALTKAISEGQQDFHSISVVANSIDGRLTTPCGVCRQMLCEFGDFPVYVTDPGMKDVLVTTTHELLPYAFRKGSKNNFISDNAS</sequence>
<dbReference type="InterPro" id="IPR006262">
    <property type="entry name" value="Cyt_deam_tetra"/>
</dbReference>
<dbReference type="GO" id="GO:0055086">
    <property type="term" value="P:nucleobase-containing small molecule metabolic process"/>
    <property type="evidence" value="ECO:0007669"/>
    <property type="project" value="UniProtKB-ARBA"/>
</dbReference>
<evidence type="ECO:0000256" key="1">
    <source>
        <dbReference type="ARBA" id="ARBA00001947"/>
    </source>
</evidence>
<dbReference type="PROSITE" id="PS00903">
    <property type="entry name" value="CYT_DCMP_DEAMINASES_1"/>
    <property type="match status" value="1"/>
</dbReference>
<keyword evidence="5 11" id="KW-0479">Metal-binding</keyword>
<dbReference type="PANTHER" id="PTHR11644">
    <property type="entry name" value="CYTIDINE DEAMINASE"/>
    <property type="match status" value="1"/>
</dbReference>
<comment type="cofactor">
    <cofactor evidence="1 11 12">
        <name>Zn(2+)</name>
        <dbReference type="ChEBI" id="CHEBI:29105"/>
    </cofactor>
</comment>
<evidence type="ECO:0000256" key="3">
    <source>
        <dbReference type="ARBA" id="ARBA00006576"/>
    </source>
</evidence>
<feature type="active site" description="Proton donor" evidence="10">
    <location>
        <position position="68"/>
    </location>
</feature>
<comment type="catalytic activity">
    <reaction evidence="12">
        <text>2'-deoxycytidine + H2O + H(+) = 2'-deoxyuridine + NH4(+)</text>
        <dbReference type="Rhea" id="RHEA:13433"/>
        <dbReference type="ChEBI" id="CHEBI:15377"/>
        <dbReference type="ChEBI" id="CHEBI:15378"/>
        <dbReference type="ChEBI" id="CHEBI:15698"/>
        <dbReference type="ChEBI" id="CHEBI:16450"/>
        <dbReference type="ChEBI" id="CHEBI:28938"/>
        <dbReference type="EC" id="3.5.4.5"/>
    </reaction>
</comment>
<accession>A0A7M7IQ35</accession>
<evidence type="ECO:0000256" key="6">
    <source>
        <dbReference type="ARBA" id="ARBA00022801"/>
    </source>
</evidence>
<evidence type="ECO:0000256" key="2">
    <source>
        <dbReference type="ARBA" id="ARBA00003949"/>
    </source>
</evidence>
<name>A0A7M7IQ35_NASVI</name>
<dbReference type="InParanoid" id="A0A7M7IQ35"/>
<dbReference type="GO" id="GO:0042802">
    <property type="term" value="F:identical protein binding"/>
    <property type="evidence" value="ECO:0007669"/>
    <property type="project" value="UniProtKB-ARBA"/>
</dbReference>
<dbReference type="InterPro" id="IPR050202">
    <property type="entry name" value="Cyt/Deoxycyt_deaminase"/>
</dbReference>
<dbReference type="Gene3D" id="3.40.140.10">
    <property type="entry name" value="Cytidine Deaminase, domain 2"/>
    <property type="match status" value="1"/>
</dbReference>
<evidence type="ECO:0000256" key="8">
    <source>
        <dbReference type="ARBA" id="ARBA00032005"/>
    </source>
</evidence>
<feature type="binding site" evidence="11">
    <location>
        <position position="104"/>
    </location>
    <ligand>
        <name>Zn(2+)</name>
        <dbReference type="ChEBI" id="CHEBI:29105"/>
        <note>catalytic</note>
    </ligand>
</feature>
<keyword evidence="7 11" id="KW-0862">Zinc</keyword>
<dbReference type="FunFam" id="3.40.140.10:FF:000008">
    <property type="entry name" value="Cytidine deaminase"/>
    <property type="match status" value="1"/>
</dbReference>
<dbReference type="GeneID" id="107980937"/>
<dbReference type="KEGG" id="nvi:107980937"/>
<evidence type="ECO:0000313" key="14">
    <source>
        <dbReference type="EnsemblMetazoa" id="XP_016839905"/>
    </source>
</evidence>
<evidence type="ECO:0000256" key="5">
    <source>
        <dbReference type="ARBA" id="ARBA00022723"/>
    </source>
</evidence>
<dbReference type="PROSITE" id="PS51747">
    <property type="entry name" value="CYT_DCMP_DEAMINASES_2"/>
    <property type="match status" value="1"/>
</dbReference>
<proteinExistence type="inferred from homology"/>
<evidence type="ECO:0000256" key="9">
    <source>
        <dbReference type="ARBA" id="ARBA00049558"/>
    </source>
</evidence>
<dbReference type="SMR" id="A0A7M7IQ35"/>
<dbReference type="PANTHER" id="PTHR11644:SF2">
    <property type="entry name" value="CYTIDINE DEAMINASE"/>
    <property type="match status" value="1"/>
</dbReference>
<feature type="binding site" evidence="11">
    <location>
        <position position="101"/>
    </location>
    <ligand>
        <name>Zn(2+)</name>
        <dbReference type="ChEBI" id="CHEBI:29105"/>
        <note>catalytic</note>
    </ligand>
</feature>
<comment type="catalytic activity">
    <reaction evidence="9 12">
        <text>cytidine + H2O + H(+) = uridine + NH4(+)</text>
        <dbReference type="Rhea" id="RHEA:16069"/>
        <dbReference type="ChEBI" id="CHEBI:15377"/>
        <dbReference type="ChEBI" id="CHEBI:15378"/>
        <dbReference type="ChEBI" id="CHEBI:16704"/>
        <dbReference type="ChEBI" id="CHEBI:17562"/>
        <dbReference type="ChEBI" id="CHEBI:28938"/>
        <dbReference type="EC" id="3.5.4.5"/>
    </reaction>
</comment>
<keyword evidence="15" id="KW-1185">Reference proteome</keyword>
<dbReference type="EnsemblMetazoa" id="XM_016984416">
    <property type="protein sequence ID" value="XP_016839905"/>
    <property type="gene ID" value="LOC107980937"/>
</dbReference>
<comment type="similarity">
    <text evidence="3 12">Belongs to the cytidine and deoxycytidylate deaminase family.</text>
</comment>
<feature type="binding site" evidence="11">
    <location>
        <position position="66"/>
    </location>
    <ligand>
        <name>Zn(2+)</name>
        <dbReference type="ChEBI" id="CHEBI:29105"/>
        <note>catalytic</note>
    </ligand>
</feature>
<dbReference type="AlphaFoldDB" id="A0A7M7IQ35"/>
<comment type="function">
    <text evidence="2 12">This enzyme scavenges exogenous and endogenous cytidine and 2'-deoxycytidine for UMP synthesis.</text>
</comment>
<dbReference type="SUPFAM" id="SSF53927">
    <property type="entry name" value="Cytidine deaminase-like"/>
    <property type="match status" value="1"/>
</dbReference>
<dbReference type="FunCoup" id="A0A7M7IQ35">
    <property type="interactions" value="131"/>
</dbReference>
<keyword evidence="6 12" id="KW-0378">Hydrolase</keyword>
<dbReference type="Pfam" id="PF00383">
    <property type="entry name" value="dCMP_cyt_deam_1"/>
    <property type="match status" value="1"/>
</dbReference>
<dbReference type="RefSeq" id="XP_016839905.1">
    <property type="nucleotide sequence ID" value="XM_016984416.3"/>
</dbReference>
<evidence type="ECO:0000256" key="10">
    <source>
        <dbReference type="PIRSR" id="PIRSR606262-1"/>
    </source>
</evidence>
<dbReference type="InterPro" id="IPR016192">
    <property type="entry name" value="APOBEC/CMP_deaminase_Zn-bd"/>
</dbReference>
<dbReference type="InterPro" id="IPR016193">
    <property type="entry name" value="Cytidine_deaminase-like"/>
</dbReference>
<evidence type="ECO:0000256" key="11">
    <source>
        <dbReference type="PIRSR" id="PIRSR606262-3"/>
    </source>
</evidence>
<evidence type="ECO:0000259" key="13">
    <source>
        <dbReference type="PROSITE" id="PS51747"/>
    </source>
</evidence>
<dbReference type="EC" id="3.5.4.5" evidence="4 12"/>
<dbReference type="InterPro" id="IPR002125">
    <property type="entry name" value="CMP_dCMP_dom"/>
</dbReference>
<dbReference type="CDD" id="cd01283">
    <property type="entry name" value="cytidine_deaminase"/>
    <property type="match status" value="1"/>
</dbReference>
<evidence type="ECO:0000313" key="15">
    <source>
        <dbReference type="Proteomes" id="UP000002358"/>
    </source>
</evidence>
<organism evidence="14 15">
    <name type="scientific">Nasonia vitripennis</name>
    <name type="common">Parasitic wasp</name>
    <dbReference type="NCBI Taxonomy" id="7425"/>
    <lineage>
        <taxon>Eukaryota</taxon>
        <taxon>Metazoa</taxon>
        <taxon>Ecdysozoa</taxon>
        <taxon>Arthropoda</taxon>
        <taxon>Hexapoda</taxon>
        <taxon>Insecta</taxon>
        <taxon>Pterygota</taxon>
        <taxon>Neoptera</taxon>
        <taxon>Endopterygota</taxon>
        <taxon>Hymenoptera</taxon>
        <taxon>Apocrita</taxon>
        <taxon>Proctotrupomorpha</taxon>
        <taxon>Chalcidoidea</taxon>
        <taxon>Pteromalidae</taxon>
        <taxon>Pteromalinae</taxon>
        <taxon>Nasonia</taxon>
    </lineage>
</organism>
<dbReference type="GO" id="GO:0005829">
    <property type="term" value="C:cytosol"/>
    <property type="evidence" value="ECO:0007669"/>
    <property type="project" value="TreeGrafter"/>
</dbReference>
<dbReference type="NCBIfam" id="TIGR01354">
    <property type="entry name" value="cyt_deam_tetra"/>
    <property type="match status" value="1"/>
</dbReference>
<dbReference type="NCBIfam" id="NF004064">
    <property type="entry name" value="PRK05578.1"/>
    <property type="match status" value="1"/>
</dbReference>
<protein>
    <recommendedName>
        <fullName evidence="4 12">Cytidine deaminase</fullName>
        <ecNumber evidence="4 12">3.5.4.5</ecNumber>
    </recommendedName>
    <alternativeName>
        <fullName evidence="8 12">Cytidine aminohydrolase</fullName>
    </alternativeName>
</protein>
<dbReference type="GO" id="GO:0008270">
    <property type="term" value="F:zinc ion binding"/>
    <property type="evidence" value="ECO:0007669"/>
    <property type="project" value="UniProtKB-UniRule"/>
</dbReference>
<evidence type="ECO:0000256" key="7">
    <source>
        <dbReference type="ARBA" id="ARBA00022833"/>
    </source>
</evidence>
<feature type="domain" description="CMP/dCMP-type deaminase" evidence="13">
    <location>
        <begin position="14"/>
        <end position="142"/>
    </location>
</feature>
<evidence type="ECO:0000256" key="4">
    <source>
        <dbReference type="ARBA" id="ARBA00012783"/>
    </source>
</evidence>
<dbReference type="Proteomes" id="UP000002358">
    <property type="component" value="Chromosome 3"/>
</dbReference>
<dbReference type="OrthoDB" id="414540at2759"/>
<dbReference type="GO" id="GO:0004126">
    <property type="term" value="F:cytidine deaminase activity"/>
    <property type="evidence" value="ECO:0007669"/>
    <property type="project" value="UniProtKB-UniRule"/>
</dbReference>
<evidence type="ECO:0000256" key="12">
    <source>
        <dbReference type="RuleBase" id="RU364006"/>
    </source>
</evidence>
<dbReference type="GO" id="GO:0072527">
    <property type="term" value="P:pyrimidine-containing compound metabolic process"/>
    <property type="evidence" value="ECO:0007669"/>
    <property type="project" value="UniProtKB-ARBA"/>
</dbReference>